<organism evidence="2 3">
    <name type="scientific">Plesiocystis pacifica SIR-1</name>
    <dbReference type="NCBI Taxonomy" id="391625"/>
    <lineage>
        <taxon>Bacteria</taxon>
        <taxon>Pseudomonadati</taxon>
        <taxon>Myxococcota</taxon>
        <taxon>Polyangia</taxon>
        <taxon>Nannocystales</taxon>
        <taxon>Nannocystaceae</taxon>
        <taxon>Plesiocystis</taxon>
    </lineage>
</organism>
<protein>
    <submittedName>
        <fullName evidence="2">Uncharacterized protein</fullName>
    </submittedName>
</protein>
<reference evidence="2 3" key="1">
    <citation type="submission" date="2007-06" db="EMBL/GenBank/DDBJ databases">
        <authorList>
            <person name="Shimkets L."/>
            <person name="Ferriera S."/>
            <person name="Johnson J."/>
            <person name="Kravitz S."/>
            <person name="Beeson K."/>
            <person name="Sutton G."/>
            <person name="Rogers Y.-H."/>
            <person name="Friedman R."/>
            <person name="Frazier M."/>
            <person name="Venter J.C."/>
        </authorList>
    </citation>
    <scope>NUCLEOTIDE SEQUENCE [LARGE SCALE GENOMIC DNA]</scope>
    <source>
        <strain evidence="2 3">SIR-1</strain>
    </source>
</reference>
<dbReference type="RefSeq" id="WP_006973186.1">
    <property type="nucleotide sequence ID" value="NZ_ABCS01000042.1"/>
</dbReference>
<dbReference type="AlphaFoldDB" id="A6G8Z1"/>
<evidence type="ECO:0000313" key="2">
    <source>
        <dbReference type="EMBL" id="EDM77677.1"/>
    </source>
</evidence>
<sequence length="347" mass="36589">MIPCPDCKRHIHESDASCPFCGHSQKTTANRWVAFVGAMLMTTALGSSGCGREEPAGDEAGEGADTETETETETETSADSSTTADTSTETTTTADTEADTVDTTVEEESADEWDDGGGSFYAGPEDEWEDTSDWDWCDPFEQDCPEGEKCVPFISFSDTYDANTCVPILGDNESGAPCELFSPFEGTDDCDGNSFCWYADFEDSAGECRSFCTGQPSDPMCPVDESCLITNEGTVNLCLQHCDPLVASCPDGQACAWSGTDLVCMDAGETAVGDGCGGTGMCSPGQLCVENELLPVCEGSSCCTEFCKLGDPDATCTLEGTACEPFFEEGAAPEGLEEVGLCVIPQP</sequence>
<dbReference type="Proteomes" id="UP000005801">
    <property type="component" value="Unassembled WGS sequence"/>
</dbReference>
<accession>A6G8Z1</accession>
<feature type="compositionally biased region" description="Acidic residues" evidence="1">
    <location>
        <begin position="96"/>
        <end position="115"/>
    </location>
</feature>
<evidence type="ECO:0000313" key="3">
    <source>
        <dbReference type="Proteomes" id="UP000005801"/>
    </source>
</evidence>
<keyword evidence="3" id="KW-1185">Reference proteome</keyword>
<evidence type="ECO:0000256" key="1">
    <source>
        <dbReference type="SAM" id="MobiDB-lite"/>
    </source>
</evidence>
<feature type="region of interest" description="Disordered" evidence="1">
    <location>
        <begin position="47"/>
        <end position="130"/>
    </location>
</feature>
<name>A6G8Z1_9BACT</name>
<dbReference type="OrthoDB" id="5505241at2"/>
<proteinExistence type="predicted"/>
<gene>
    <name evidence="2" type="ORF">PPSIR1_14030</name>
</gene>
<dbReference type="EMBL" id="ABCS01000042">
    <property type="protein sequence ID" value="EDM77677.1"/>
    <property type="molecule type" value="Genomic_DNA"/>
</dbReference>
<feature type="compositionally biased region" description="Acidic residues" evidence="1">
    <location>
        <begin position="56"/>
        <end position="76"/>
    </location>
</feature>
<dbReference type="STRING" id="391625.PPSIR1_14030"/>
<comment type="caution">
    <text evidence="2">The sequence shown here is derived from an EMBL/GenBank/DDBJ whole genome shotgun (WGS) entry which is preliminary data.</text>
</comment>
<feature type="compositionally biased region" description="Low complexity" evidence="1">
    <location>
        <begin position="77"/>
        <end position="95"/>
    </location>
</feature>